<dbReference type="EMBL" id="SUMG01000016">
    <property type="protein sequence ID" value="NBG89084.1"/>
    <property type="molecule type" value="Genomic_DNA"/>
</dbReference>
<evidence type="ECO:0000256" key="1">
    <source>
        <dbReference type="SAM" id="MobiDB-lite"/>
    </source>
</evidence>
<evidence type="ECO:0000313" key="4">
    <source>
        <dbReference type="Proteomes" id="UP000449710"/>
    </source>
</evidence>
<dbReference type="Pfam" id="PF04468">
    <property type="entry name" value="PSP1"/>
    <property type="match status" value="1"/>
</dbReference>
<dbReference type="AlphaFoldDB" id="A0AA44BE93"/>
<feature type="compositionally biased region" description="Basic and acidic residues" evidence="1">
    <location>
        <begin position="396"/>
        <end position="412"/>
    </location>
</feature>
<feature type="region of interest" description="Disordered" evidence="1">
    <location>
        <begin position="270"/>
        <end position="412"/>
    </location>
</feature>
<dbReference type="InterPro" id="IPR007557">
    <property type="entry name" value="PSP1_C"/>
</dbReference>
<comment type="caution">
    <text evidence="3">The sequence shown here is derived from an EMBL/GenBank/DDBJ whole genome shotgun (WGS) entry which is preliminary data.</text>
</comment>
<dbReference type="PROSITE" id="PS51411">
    <property type="entry name" value="PSP1_C"/>
    <property type="match status" value="1"/>
</dbReference>
<dbReference type="PANTHER" id="PTHR43830:SF3">
    <property type="entry name" value="PROTEIN PSP1"/>
    <property type="match status" value="1"/>
</dbReference>
<organism evidence="3 4">
    <name type="scientific">Isachenkonia alkalipeptolytica</name>
    <dbReference type="NCBI Taxonomy" id="2565777"/>
    <lineage>
        <taxon>Bacteria</taxon>
        <taxon>Bacillati</taxon>
        <taxon>Bacillota</taxon>
        <taxon>Clostridia</taxon>
        <taxon>Eubacteriales</taxon>
        <taxon>Clostridiaceae</taxon>
        <taxon>Isachenkonia</taxon>
    </lineage>
</organism>
<accession>A0AA44BE93</accession>
<reference evidence="3 4" key="1">
    <citation type="submission" date="2019-04" db="EMBL/GenBank/DDBJ databases">
        <title>Isachenkonia alkalipeptolytica gen. nov. sp. nov. a new anaerobic, alkiliphilic organothrophic bacterium capable to reduce synthesized ferrihydrite isolated from a soda lake.</title>
        <authorList>
            <person name="Toshchakov S.V."/>
            <person name="Zavarzina D.G."/>
            <person name="Zhilina T.N."/>
            <person name="Kostrikina N.A."/>
            <person name="Kublanov I.V."/>
        </authorList>
    </citation>
    <scope>NUCLEOTIDE SEQUENCE [LARGE SCALE GENOMIC DNA]</scope>
    <source>
        <strain evidence="3 4">Z-1701</strain>
    </source>
</reference>
<dbReference type="NCBIfam" id="NF041131">
    <property type="entry name" value="RicT_YaaT_fam"/>
    <property type="match status" value="1"/>
</dbReference>
<name>A0AA44BE93_9CLOT</name>
<gene>
    <name evidence="3" type="ORF">ISALK_11345</name>
</gene>
<proteinExistence type="predicted"/>
<protein>
    <submittedName>
        <fullName evidence="3">Stage 0 sporulation protein</fullName>
    </submittedName>
</protein>
<feature type="domain" description="PSP1 C-terminal" evidence="2">
    <location>
        <begin position="61"/>
        <end position="146"/>
    </location>
</feature>
<evidence type="ECO:0000259" key="2">
    <source>
        <dbReference type="PROSITE" id="PS51411"/>
    </source>
</evidence>
<sequence>METVVGVRFKKAGKVYYFDPGDLEIFKTDKVILETARGLELGEVVVGPKEVSEKEVVSPLKQVIRKATKEDMAAYEGNKGKEKDAFEICSKKIEDHGLEMKLVDVEYTFDNNKIIFFFTAEGRVDFRELVKDLASVFKTRIELRQIGVRDEAKMIGGYGPCGVSLCCSTWLGEFDPVSIKMAKDQGLSLNPTKISGVCGRLFCCLKYEHEVYKAVLKKMPQQGDRVKTQLGTGVIVKTNPLLEQVKVRVTLEEDGSEEIKIFPIEEITKIPKGSRGKPEDGKKKEDGKKQEDSKKTEDRKKMENGKKNEDSKTTGDRRKSEGGKKSAESPGKEKSPEGKKPDEGQKAAGEKKSSREKTEGKKASDKKPSDKKSKPRSKRPQGKKRPPRGSQKKGKSPQEKPKGEAKGPSKNE</sequence>
<dbReference type="GO" id="GO:0005737">
    <property type="term" value="C:cytoplasm"/>
    <property type="evidence" value="ECO:0007669"/>
    <property type="project" value="TreeGrafter"/>
</dbReference>
<feature type="compositionally biased region" description="Basic and acidic residues" evidence="1">
    <location>
        <begin position="276"/>
        <end position="372"/>
    </location>
</feature>
<dbReference type="Proteomes" id="UP000449710">
    <property type="component" value="Unassembled WGS sequence"/>
</dbReference>
<evidence type="ECO:0000313" key="3">
    <source>
        <dbReference type="EMBL" id="NBG89084.1"/>
    </source>
</evidence>
<keyword evidence="4" id="KW-1185">Reference proteome</keyword>
<feature type="compositionally biased region" description="Basic residues" evidence="1">
    <location>
        <begin position="373"/>
        <end position="395"/>
    </location>
</feature>
<dbReference type="InterPro" id="IPR047767">
    <property type="entry name" value="PSP1-like"/>
</dbReference>
<dbReference type="PANTHER" id="PTHR43830">
    <property type="entry name" value="PROTEIN PSP1"/>
    <property type="match status" value="1"/>
</dbReference>